<reference evidence="1" key="1">
    <citation type="submission" date="2024-12" db="EMBL/GenBank/DDBJ databases">
        <authorList>
            <person name="Wu N."/>
        </authorList>
    </citation>
    <scope>NUCLEOTIDE SEQUENCE</scope>
    <source>
        <strain evidence="1">P15</strain>
    </source>
</reference>
<organism evidence="1 2">
    <name type="scientific">Paenibacillus mesotrionivorans</name>
    <dbReference type="NCBI Taxonomy" id="3160968"/>
    <lineage>
        <taxon>Bacteria</taxon>
        <taxon>Bacillati</taxon>
        <taxon>Bacillota</taxon>
        <taxon>Bacilli</taxon>
        <taxon>Bacillales</taxon>
        <taxon>Paenibacillaceae</taxon>
        <taxon>Paenibacillus</taxon>
    </lineage>
</organism>
<accession>A0ACC7P317</accession>
<dbReference type="Proteomes" id="UP001631969">
    <property type="component" value="Unassembled WGS sequence"/>
</dbReference>
<proteinExistence type="predicted"/>
<evidence type="ECO:0000313" key="1">
    <source>
        <dbReference type="EMBL" id="MFM9331358.1"/>
    </source>
</evidence>
<keyword evidence="2" id="KW-1185">Reference proteome</keyword>
<gene>
    <name evidence="1" type="ORF">ACI1P1_23980</name>
</gene>
<name>A0ACC7P317_9BACL</name>
<evidence type="ECO:0000313" key="2">
    <source>
        <dbReference type="Proteomes" id="UP001631969"/>
    </source>
</evidence>
<protein>
    <submittedName>
        <fullName evidence="1">BlaI/MecI/CopY family transcriptional regulator</fullName>
    </submittedName>
</protein>
<comment type="caution">
    <text evidence="1">The sequence shown here is derived from an EMBL/GenBank/DDBJ whole genome shotgun (WGS) entry which is preliminary data.</text>
</comment>
<dbReference type="EMBL" id="JBJURJ010000018">
    <property type="protein sequence ID" value="MFM9331358.1"/>
    <property type="molecule type" value="Genomic_DNA"/>
</dbReference>
<sequence>MSHIPNISDAEWEVMKVLWTRSPRSANEIIQALEDHSEWKPKTVRTLLNRLVQKQAAAFSRDGKVYAYYPLVSEEDCVRTETRFFLNRIYGGSFKPMLASFLRETQLTSEEIGELKQILDDKSVC</sequence>